<proteinExistence type="predicted"/>
<dbReference type="Proteomes" id="UP001221898">
    <property type="component" value="Unassembled WGS sequence"/>
</dbReference>
<gene>
    <name evidence="1" type="ORF">AAFF_G00356830</name>
</gene>
<keyword evidence="2" id="KW-1185">Reference proteome</keyword>
<evidence type="ECO:0000313" key="1">
    <source>
        <dbReference type="EMBL" id="KAJ8416395.1"/>
    </source>
</evidence>
<evidence type="ECO:0000313" key="2">
    <source>
        <dbReference type="Proteomes" id="UP001221898"/>
    </source>
</evidence>
<organism evidence="1 2">
    <name type="scientific">Aldrovandia affinis</name>
    <dbReference type="NCBI Taxonomy" id="143900"/>
    <lineage>
        <taxon>Eukaryota</taxon>
        <taxon>Metazoa</taxon>
        <taxon>Chordata</taxon>
        <taxon>Craniata</taxon>
        <taxon>Vertebrata</taxon>
        <taxon>Euteleostomi</taxon>
        <taxon>Actinopterygii</taxon>
        <taxon>Neopterygii</taxon>
        <taxon>Teleostei</taxon>
        <taxon>Notacanthiformes</taxon>
        <taxon>Halosauridae</taxon>
        <taxon>Aldrovandia</taxon>
    </lineage>
</organism>
<dbReference type="AlphaFoldDB" id="A0AAD7T8P5"/>
<protein>
    <submittedName>
        <fullName evidence="1">Uncharacterized protein</fullName>
    </submittedName>
</protein>
<accession>A0AAD7T8P5</accession>
<comment type="caution">
    <text evidence="1">The sequence shown here is derived from an EMBL/GenBank/DDBJ whole genome shotgun (WGS) entry which is preliminary data.</text>
</comment>
<dbReference type="EMBL" id="JAINUG010000006">
    <property type="protein sequence ID" value="KAJ8416395.1"/>
    <property type="molecule type" value="Genomic_DNA"/>
</dbReference>
<name>A0AAD7T8P5_9TELE</name>
<sequence length="114" mass="12317">MGGNAAAAMTFLEWDLRDLITRRVSNTCIPLWAGWEGTAKQEKRERGDCSVEIPLSPSVGDFISSSCFCNLSVDPPGNHACKSSPEEVCIAPSLGQAGGFPFTRQRAKRWLGGD</sequence>
<reference evidence="1" key="1">
    <citation type="journal article" date="2023" name="Science">
        <title>Genome structures resolve the early diversification of teleost fishes.</title>
        <authorList>
            <person name="Parey E."/>
            <person name="Louis A."/>
            <person name="Montfort J."/>
            <person name="Bouchez O."/>
            <person name="Roques C."/>
            <person name="Iampietro C."/>
            <person name="Lluch J."/>
            <person name="Castinel A."/>
            <person name="Donnadieu C."/>
            <person name="Desvignes T."/>
            <person name="Floi Bucao C."/>
            <person name="Jouanno E."/>
            <person name="Wen M."/>
            <person name="Mejri S."/>
            <person name="Dirks R."/>
            <person name="Jansen H."/>
            <person name="Henkel C."/>
            <person name="Chen W.J."/>
            <person name="Zahm M."/>
            <person name="Cabau C."/>
            <person name="Klopp C."/>
            <person name="Thompson A.W."/>
            <person name="Robinson-Rechavi M."/>
            <person name="Braasch I."/>
            <person name="Lecointre G."/>
            <person name="Bobe J."/>
            <person name="Postlethwait J.H."/>
            <person name="Berthelot C."/>
            <person name="Roest Crollius H."/>
            <person name="Guiguen Y."/>
        </authorList>
    </citation>
    <scope>NUCLEOTIDE SEQUENCE</scope>
    <source>
        <strain evidence="1">NC1722</strain>
    </source>
</reference>